<dbReference type="SMART" id="SM00091">
    <property type="entry name" value="PAS"/>
    <property type="match status" value="1"/>
</dbReference>
<evidence type="ECO:0000256" key="10">
    <source>
        <dbReference type="ARBA" id="ARBA00029447"/>
    </source>
</evidence>
<protein>
    <submittedName>
        <fullName evidence="16">Aerotaxis receptor Aer</fullName>
    </submittedName>
</protein>
<dbReference type="AlphaFoldDB" id="A0A6F8V7T0"/>
<dbReference type="InterPro" id="IPR000014">
    <property type="entry name" value="PAS"/>
</dbReference>
<evidence type="ECO:0000256" key="4">
    <source>
        <dbReference type="ARBA" id="ARBA00022500"/>
    </source>
</evidence>
<keyword evidence="6 12" id="KW-0812">Transmembrane</keyword>
<dbReference type="GO" id="GO:0052131">
    <property type="term" value="P:positive aerotaxis"/>
    <property type="evidence" value="ECO:0007669"/>
    <property type="project" value="UniProtKB-ARBA"/>
</dbReference>
<keyword evidence="4" id="KW-0145">Chemotaxis</keyword>
<keyword evidence="9 11" id="KW-0807">Transducer</keyword>
<keyword evidence="5" id="KW-0997">Cell inner membrane</keyword>
<keyword evidence="16" id="KW-0675">Receptor</keyword>
<feature type="domain" description="HAMP" evidence="15">
    <location>
        <begin position="208"/>
        <end position="260"/>
    </location>
</feature>
<evidence type="ECO:0000256" key="7">
    <source>
        <dbReference type="ARBA" id="ARBA00022989"/>
    </source>
</evidence>
<sequence>MKINLPVTQAEKPYPKGKYLVSKTDLKGTITYANDAFVELSGFSGEELIGKNHNLVRHPDMPPQAFEDLWRTVKTGRPWRGVVKNRSKNGDHYWVDAFVVPVRKNDQTLGYMSVRSEPSRQQVQDAERLYKQLNTSKARLDTSGSWWQRISVRARMIAVLGMLYLFMMTNLVVSKPLLGLSWETIAQVGGFAFFWILLTFVGFALLARSVMSKVNAAVRHFDKIAQGNLTDDIDISGRNEEGQLLNGLAAMQVHVKVMLDEISVASRAIEAKCSHLNAEMMQVVEQSEEQHDRVQAVASATEEFSQSVVEVAQSAENAASSAVDSQNLVKESNASMTRSMEATGRVVQAVQASSSTIGELNQAIEKIGAITLSIKEIADQTNLLALNAAIEAARAGEMGRGFAVVADEVRKLAERTTNSTADISAMVSEVQNVTRQAVGSMEQAAHEVDEGTGMMRESLSGLGRITSSSIEVTGMARHIADAAKEQAVASEQVAVNMEQVSALIEQNTSSAQQAWKATEELSHTAHDLKELVSHFELIKNK</sequence>
<evidence type="ECO:0000256" key="11">
    <source>
        <dbReference type="PROSITE-ProRule" id="PRU00284"/>
    </source>
</evidence>
<keyword evidence="8 12" id="KW-0472">Membrane</keyword>
<keyword evidence="2" id="KW-1003">Cell membrane</keyword>
<accession>A0A6F8V7T0</accession>
<dbReference type="InterPro" id="IPR004090">
    <property type="entry name" value="Chemotax_Me-accpt_rcpt"/>
</dbReference>
<name>A0A6F8V7T0_9PROT</name>
<dbReference type="CDD" id="cd11386">
    <property type="entry name" value="MCP_signal"/>
    <property type="match status" value="1"/>
</dbReference>
<dbReference type="PROSITE" id="PS50111">
    <property type="entry name" value="CHEMOTAXIS_TRANSDUC_2"/>
    <property type="match status" value="1"/>
</dbReference>
<organism evidence="16 17">
    <name type="scientific">Sulfurimicrobium lacus</name>
    <dbReference type="NCBI Taxonomy" id="2715678"/>
    <lineage>
        <taxon>Bacteria</taxon>
        <taxon>Pseudomonadati</taxon>
        <taxon>Pseudomonadota</taxon>
        <taxon>Betaproteobacteria</taxon>
        <taxon>Nitrosomonadales</taxon>
        <taxon>Sulfuricellaceae</taxon>
        <taxon>Sulfurimicrobium</taxon>
    </lineage>
</organism>
<dbReference type="Proteomes" id="UP000502260">
    <property type="component" value="Chromosome"/>
</dbReference>
<keyword evidence="17" id="KW-1185">Reference proteome</keyword>
<evidence type="ECO:0000256" key="12">
    <source>
        <dbReference type="SAM" id="Phobius"/>
    </source>
</evidence>
<dbReference type="PROSITE" id="PS50112">
    <property type="entry name" value="PAS"/>
    <property type="match status" value="1"/>
</dbReference>
<keyword evidence="7 12" id="KW-1133">Transmembrane helix</keyword>
<gene>
    <name evidence="16" type="primary">aer_2</name>
    <name evidence="16" type="ORF">SKTS_06340</name>
</gene>
<dbReference type="SUPFAM" id="SSF55785">
    <property type="entry name" value="PYP-like sensor domain (PAS domain)"/>
    <property type="match status" value="1"/>
</dbReference>
<feature type="transmembrane region" description="Helical" evidence="12">
    <location>
        <begin position="156"/>
        <end position="173"/>
    </location>
</feature>
<feature type="transmembrane region" description="Helical" evidence="12">
    <location>
        <begin position="185"/>
        <end position="206"/>
    </location>
</feature>
<dbReference type="SMART" id="SM00283">
    <property type="entry name" value="MA"/>
    <property type="match status" value="1"/>
</dbReference>
<dbReference type="GO" id="GO:0005886">
    <property type="term" value="C:plasma membrane"/>
    <property type="evidence" value="ECO:0007669"/>
    <property type="project" value="UniProtKB-SubCell"/>
</dbReference>
<evidence type="ECO:0000256" key="8">
    <source>
        <dbReference type="ARBA" id="ARBA00023136"/>
    </source>
</evidence>
<dbReference type="GO" id="GO:0007165">
    <property type="term" value="P:signal transduction"/>
    <property type="evidence" value="ECO:0007669"/>
    <property type="project" value="UniProtKB-KW"/>
</dbReference>
<dbReference type="Pfam" id="PF08447">
    <property type="entry name" value="PAS_3"/>
    <property type="match status" value="1"/>
</dbReference>
<dbReference type="SUPFAM" id="SSF58104">
    <property type="entry name" value="Methyl-accepting chemotaxis protein (MCP) signaling domain"/>
    <property type="match status" value="1"/>
</dbReference>
<dbReference type="RefSeq" id="WP_173060267.1">
    <property type="nucleotide sequence ID" value="NZ_AP022853.1"/>
</dbReference>
<evidence type="ECO:0000256" key="2">
    <source>
        <dbReference type="ARBA" id="ARBA00022475"/>
    </source>
</evidence>
<dbReference type="InterPro" id="IPR035965">
    <property type="entry name" value="PAS-like_dom_sf"/>
</dbReference>
<dbReference type="Gene3D" id="3.30.450.20">
    <property type="entry name" value="PAS domain"/>
    <property type="match status" value="1"/>
</dbReference>
<dbReference type="FunFam" id="3.30.450.20:FF:000046">
    <property type="entry name" value="Aerotaxis sensor receptor"/>
    <property type="match status" value="1"/>
</dbReference>
<feature type="domain" description="Methyl-accepting transducer" evidence="13">
    <location>
        <begin position="265"/>
        <end position="501"/>
    </location>
</feature>
<dbReference type="Pfam" id="PF00015">
    <property type="entry name" value="MCPsignal"/>
    <property type="match status" value="1"/>
</dbReference>
<comment type="similarity">
    <text evidence="10">Belongs to the methyl-accepting chemotaxis (MCP) protein family.</text>
</comment>
<evidence type="ECO:0000313" key="17">
    <source>
        <dbReference type="Proteomes" id="UP000502260"/>
    </source>
</evidence>
<evidence type="ECO:0000256" key="5">
    <source>
        <dbReference type="ARBA" id="ARBA00022519"/>
    </source>
</evidence>
<dbReference type="InterPro" id="IPR004089">
    <property type="entry name" value="MCPsignal_dom"/>
</dbReference>
<keyword evidence="3" id="KW-0488">Methylation</keyword>
<dbReference type="KEGG" id="slac:SKTS_06340"/>
<reference evidence="17" key="1">
    <citation type="submission" date="2020-03" db="EMBL/GenBank/DDBJ databases">
        <title>Complete genome sequence of sulfur-oxidizing bacterium skT11.</title>
        <authorList>
            <person name="Kanda M."/>
            <person name="Kojima H."/>
            <person name="Fukui M."/>
        </authorList>
    </citation>
    <scope>NUCLEOTIDE SEQUENCE [LARGE SCALE GENOMIC DNA]</scope>
    <source>
        <strain evidence="17">skT11</strain>
    </source>
</reference>
<evidence type="ECO:0000259" key="15">
    <source>
        <dbReference type="PROSITE" id="PS50885"/>
    </source>
</evidence>
<evidence type="ECO:0000256" key="6">
    <source>
        <dbReference type="ARBA" id="ARBA00022692"/>
    </source>
</evidence>
<evidence type="ECO:0000259" key="14">
    <source>
        <dbReference type="PROSITE" id="PS50112"/>
    </source>
</evidence>
<dbReference type="FunFam" id="1.10.287.950:FF:000001">
    <property type="entry name" value="Methyl-accepting chemotaxis sensory transducer"/>
    <property type="match status" value="1"/>
</dbReference>
<evidence type="ECO:0000259" key="13">
    <source>
        <dbReference type="PROSITE" id="PS50111"/>
    </source>
</evidence>
<dbReference type="PANTHER" id="PTHR32089">
    <property type="entry name" value="METHYL-ACCEPTING CHEMOTAXIS PROTEIN MCPB"/>
    <property type="match status" value="1"/>
</dbReference>
<feature type="domain" description="PAS" evidence="14">
    <location>
        <begin position="25"/>
        <end position="76"/>
    </location>
</feature>
<dbReference type="GO" id="GO:0004888">
    <property type="term" value="F:transmembrane signaling receptor activity"/>
    <property type="evidence" value="ECO:0007669"/>
    <property type="project" value="InterPro"/>
</dbReference>
<evidence type="ECO:0000313" key="16">
    <source>
        <dbReference type="EMBL" id="BCB25748.1"/>
    </source>
</evidence>
<dbReference type="Gene3D" id="1.10.287.950">
    <property type="entry name" value="Methyl-accepting chemotaxis protein"/>
    <property type="match status" value="1"/>
</dbReference>
<evidence type="ECO:0000256" key="3">
    <source>
        <dbReference type="ARBA" id="ARBA00022481"/>
    </source>
</evidence>
<proteinExistence type="inferred from homology"/>
<evidence type="ECO:0000256" key="9">
    <source>
        <dbReference type="ARBA" id="ARBA00023224"/>
    </source>
</evidence>
<dbReference type="EMBL" id="AP022853">
    <property type="protein sequence ID" value="BCB25748.1"/>
    <property type="molecule type" value="Genomic_DNA"/>
</dbReference>
<dbReference type="InterPro" id="IPR013655">
    <property type="entry name" value="PAS_fold_3"/>
</dbReference>
<dbReference type="PROSITE" id="PS50885">
    <property type="entry name" value="HAMP"/>
    <property type="match status" value="1"/>
</dbReference>
<dbReference type="InterPro" id="IPR003660">
    <property type="entry name" value="HAMP_dom"/>
</dbReference>
<comment type="subcellular location">
    <subcellularLocation>
        <location evidence="1">Cell inner membrane</location>
        <topology evidence="1">Multi-pass membrane protein</topology>
    </subcellularLocation>
</comment>
<evidence type="ECO:0000256" key="1">
    <source>
        <dbReference type="ARBA" id="ARBA00004429"/>
    </source>
</evidence>
<dbReference type="PRINTS" id="PR00260">
    <property type="entry name" value="CHEMTRNSDUCR"/>
</dbReference>
<dbReference type="CDD" id="cd00130">
    <property type="entry name" value="PAS"/>
    <property type="match status" value="1"/>
</dbReference>
<dbReference type="NCBIfam" id="TIGR00229">
    <property type="entry name" value="sensory_box"/>
    <property type="match status" value="1"/>
</dbReference>
<dbReference type="PANTHER" id="PTHR32089:SF112">
    <property type="entry name" value="LYSOZYME-LIKE PROTEIN-RELATED"/>
    <property type="match status" value="1"/>
</dbReference>